<dbReference type="Pfam" id="PF10294">
    <property type="entry name" value="Methyltransf_16"/>
    <property type="match status" value="1"/>
</dbReference>
<dbReference type="InterPro" id="IPR029063">
    <property type="entry name" value="SAM-dependent_MTases_sf"/>
</dbReference>
<name>A0AAD5RJF5_9PEZI</name>
<organism evidence="1 2">
    <name type="scientific">Zalerion maritima</name>
    <dbReference type="NCBI Taxonomy" id="339359"/>
    <lineage>
        <taxon>Eukaryota</taxon>
        <taxon>Fungi</taxon>
        <taxon>Dikarya</taxon>
        <taxon>Ascomycota</taxon>
        <taxon>Pezizomycotina</taxon>
        <taxon>Sordariomycetes</taxon>
        <taxon>Lulworthiomycetidae</taxon>
        <taxon>Lulworthiales</taxon>
        <taxon>Lulworthiaceae</taxon>
        <taxon>Zalerion</taxon>
    </lineage>
</organism>
<evidence type="ECO:0000313" key="1">
    <source>
        <dbReference type="EMBL" id="KAJ2891734.1"/>
    </source>
</evidence>
<dbReference type="SUPFAM" id="SSF53335">
    <property type="entry name" value="S-adenosyl-L-methionine-dependent methyltransferases"/>
    <property type="match status" value="1"/>
</dbReference>
<dbReference type="GO" id="GO:0005737">
    <property type="term" value="C:cytoplasm"/>
    <property type="evidence" value="ECO:0007669"/>
    <property type="project" value="TreeGrafter"/>
</dbReference>
<evidence type="ECO:0000313" key="2">
    <source>
        <dbReference type="Proteomes" id="UP001201980"/>
    </source>
</evidence>
<dbReference type="Proteomes" id="UP001201980">
    <property type="component" value="Unassembled WGS sequence"/>
</dbReference>
<dbReference type="PANTHER" id="PTHR14614">
    <property type="entry name" value="HEPATOCELLULAR CARCINOMA-ASSOCIATED ANTIGEN"/>
    <property type="match status" value="1"/>
</dbReference>
<dbReference type="EMBL" id="JAKWBI020001005">
    <property type="protein sequence ID" value="KAJ2891734.1"/>
    <property type="molecule type" value="Genomic_DNA"/>
</dbReference>
<reference evidence="1" key="1">
    <citation type="submission" date="2022-07" db="EMBL/GenBank/DDBJ databases">
        <title>Draft genome sequence of Zalerion maritima ATCC 34329, a (micro)plastics degrading marine fungus.</title>
        <authorList>
            <person name="Paco A."/>
            <person name="Goncalves M.F.M."/>
            <person name="Rocha-Santos T.A.P."/>
            <person name="Alves A."/>
        </authorList>
    </citation>
    <scope>NUCLEOTIDE SEQUENCE</scope>
    <source>
        <strain evidence="1">ATCC 34329</strain>
    </source>
</reference>
<dbReference type="GO" id="GO:0008757">
    <property type="term" value="F:S-adenosylmethionine-dependent methyltransferase activity"/>
    <property type="evidence" value="ECO:0007669"/>
    <property type="project" value="UniProtKB-ARBA"/>
</dbReference>
<dbReference type="Gene3D" id="3.40.50.150">
    <property type="entry name" value="Vaccinia Virus protein VP39"/>
    <property type="match status" value="1"/>
</dbReference>
<keyword evidence="2" id="KW-1185">Reference proteome</keyword>
<dbReference type="PANTHER" id="PTHR14614:SF104">
    <property type="entry name" value="N-METHYLTRANSFERASE, PUTATIVE (AFU_ORTHOLOGUE AFUA_1G17750)-RELATED"/>
    <property type="match status" value="1"/>
</dbReference>
<proteinExistence type="predicted"/>
<dbReference type="AlphaFoldDB" id="A0AAD5RJF5"/>
<gene>
    <name evidence="1" type="ORF">MKZ38_000013</name>
</gene>
<comment type="caution">
    <text evidence="1">The sequence shown here is derived from an EMBL/GenBank/DDBJ whole genome shotgun (WGS) entry which is preliminary data.</text>
</comment>
<protein>
    <submittedName>
        <fullName evidence="1">Protein N-methyltransferase NNT1</fullName>
    </submittedName>
</protein>
<dbReference type="InterPro" id="IPR019410">
    <property type="entry name" value="Methyltransf_16"/>
</dbReference>
<accession>A0AAD5RJF5</accession>
<sequence length="306" mass="33832">MALTSRISLQGPPDTSPEDFLASSLSVIFPDDATNQHGDARQTLVYTSPHLPKPLQLTLCDPTQEDRRLFSHFLWNSSLLLAELVECSTLSVPLSVPSHLPSPNSLTSSWNVADKSTIELGAGTALPSIVSALIGARRVVITDYPAPRVISNLKANVERCLAKEDPGSSSPSSSPTPSTVVECHAWGELDNDFALREKGSFDRVFACDCLWMPCQHDNLRRSIAHFLSDGPDARAWVIAGFHAGRENTRGFFGQDELAKVGLEVERIWERDCCGEEREWAWDRGLEDAAVRKRWLVIAILKRKLES</sequence>